<keyword evidence="3" id="KW-1185">Reference proteome</keyword>
<dbReference type="GeneID" id="54781252"/>
<dbReference type="AlphaFoldDB" id="A0A642UPH5"/>
<dbReference type="SMART" id="SM00213">
    <property type="entry name" value="UBQ"/>
    <property type="match status" value="1"/>
</dbReference>
<dbReference type="PROSITE" id="PS50053">
    <property type="entry name" value="UBIQUITIN_2"/>
    <property type="match status" value="1"/>
</dbReference>
<name>A0A642UPH5_DIURU</name>
<dbReference type="SUPFAM" id="SSF54236">
    <property type="entry name" value="Ubiquitin-like"/>
    <property type="match status" value="1"/>
</dbReference>
<evidence type="ECO:0000313" key="3">
    <source>
        <dbReference type="Proteomes" id="UP000449547"/>
    </source>
</evidence>
<dbReference type="PRINTS" id="PR00348">
    <property type="entry name" value="UBIQUITIN"/>
</dbReference>
<sequence>MQIQIKTLTGRNIPVDVEPTDKIMRIKELMEEKEGIHPSQQKLIHLGNNLDDDLTVQEAKIDPGATLHVVLALRGGH</sequence>
<dbReference type="VEuPathDB" id="FungiDB:DIURU_002601"/>
<evidence type="ECO:0000313" key="2">
    <source>
        <dbReference type="EMBL" id="KAA8903000.1"/>
    </source>
</evidence>
<comment type="caution">
    <text evidence="2">The sequence shown here is derived from an EMBL/GenBank/DDBJ whole genome shotgun (WGS) entry which is preliminary data.</text>
</comment>
<dbReference type="Proteomes" id="UP000449547">
    <property type="component" value="Unassembled WGS sequence"/>
</dbReference>
<dbReference type="EMBL" id="SWFT01000076">
    <property type="protein sequence ID" value="KAA8903000.1"/>
    <property type="molecule type" value="Genomic_DNA"/>
</dbReference>
<reference evidence="2 3" key="1">
    <citation type="submission" date="2019-07" db="EMBL/GenBank/DDBJ databases">
        <title>Genome assembly of two rare yeast pathogens: Diutina rugosa and Trichomonascus ciferrii.</title>
        <authorList>
            <person name="Mixao V."/>
            <person name="Saus E."/>
            <person name="Hansen A."/>
            <person name="Lass-Flor C."/>
            <person name="Gabaldon T."/>
        </authorList>
    </citation>
    <scope>NUCLEOTIDE SEQUENCE [LARGE SCALE GENOMIC DNA]</scope>
    <source>
        <strain evidence="2 3">CBS 613</strain>
    </source>
</reference>
<dbReference type="Gene3D" id="3.10.20.90">
    <property type="entry name" value="Phosphatidylinositol 3-kinase Catalytic Subunit, Chain A, domain 1"/>
    <property type="match status" value="1"/>
</dbReference>
<dbReference type="InterPro" id="IPR050158">
    <property type="entry name" value="Ubiquitin_ubiquitin-like"/>
</dbReference>
<dbReference type="RefSeq" id="XP_034012616.1">
    <property type="nucleotide sequence ID" value="XM_034155271.1"/>
</dbReference>
<organism evidence="2 3">
    <name type="scientific">Diutina rugosa</name>
    <name type="common">Yeast</name>
    <name type="synonym">Candida rugosa</name>
    <dbReference type="NCBI Taxonomy" id="5481"/>
    <lineage>
        <taxon>Eukaryota</taxon>
        <taxon>Fungi</taxon>
        <taxon>Dikarya</taxon>
        <taxon>Ascomycota</taxon>
        <taxon>Saccharomycotina</taxon>
        <taxon>Pichiomycetes</taxon>
        <taxon>Debaryomycetaceae</taxon>
        <taxon>Diutina</taxon>
    </lineage>
</organism>
<accession>A0A642UPH5</accession>
<proteinExistence type="predicted"/>
<dbReference type="Pfam" id="PF00240">
    <property type="entry name" value="ubiquitin"/>
    <property type="match status" value="1"/>
</dbReference>
<dbReference type="InterPro" id="IPR019956">
    <property type="entry name" value="Ubiquitin_dom"/>
</dbReference>
<dbReference type="InterPro" id="IPR029071">
    <property type="entry name" value="Ubiquitin-like_domsf"/>
</dbReference>
<dbReference type="PANTHER" id="PTHR10666">
    <property type="entry name" value="UBIQUITIN"/>
    <property type="match status" value="1"/>
</dbReference>
<dbReference type="InterPro" id="IPR000626">
    <property type="entry name" value="Ubiquitin-like_dom"/>
</dbReference>
<protein>
    <recommendedName>
        <fullName evidence="1">Ubiquitin-like domain-containing protein</fullName>
    </recommendedName>
</protein>
<dbReference type="OMA" id="YAGKQMA"/>
<dbReference type="OrthoDB" id="428577at2759"/>
<gene>
    <name evidence="2" type="ORF">DIURU_002601</name>
</gene>
<feature type="domain" description="Ubiquitin-like" evidence="1">
    <location>
        <begin position="1"/>
        <end position="76"/>
    </location>
</feature>
<evidence type="ECO:0000259" key="1">
    <source>
        <dbReference type="PROSITE" id="PS50053"/>
    </source>
</evidence>